<sequence length="146" mass="15943">MAAQTGTRRSCPASDPDRTAPRHRAAAARPIHRRDPRPVAAAVPPGPRSGRHPAAAGAASCRRRSAAVRTLGCRRRKEGENGWPDRRCCPRHRWVVRRGRRRPSAAGGRPHGHRWHWRDATGAAGVGAKDRLALQVVGGESHHREG</sequence>
<evidence type="ECO:0000313" key="3">
    <source>
        <dbReference type="Proteomes" id="UP000075880"/>
    </source>
</evidence>
<feature type="compositionally biased region" description="Basic residues" evidence="1">
    <location>
        <begin position="21"/>
        <end position="35"/>
    </location>
</feature>
<dbReference type="AlphaFoldDB" id="A0AAG5D7R5"/>
<protein>
    <submittedName>
        <fullName evidence="2">Uncharacterized protein</fullName>
    </submittedName>
</protein>
<name>A0AAG5D7R5_ANOAO</name>
<proteinExistence type="predicted"/>
<dbReference type="EnsemblMetazoa" id="ENSAATROPT008182">
    <property type="protein sequence ID" value="ENSAATROPP007352"/>
    <property type="gene ID" value="ENSAATROPG006661"/>
</dbReference>
<evidence type="ECO:0000256" key="1">
    <source>
        <dbReference type="SAM" id="MobiDB-lite"/>
    </source>
</evidence>
<evidence type="ECO:0000313" key="2">
    <source>
        <dbReference type="EnsemblMetazoa" id="ENSAATROPP007352"/>
    </source>
</evidence>
<reference evidence="2" key="1">
    <citation type="submission" date="2024-04" db="UniProtKB">
        <authorList>
            <consortium name="EnsemblMetazoa"/>
        </authorList>
    </citation>
    <scope>IDENTIFICATION</scope>
    <source>
        <strain evidence="2">EBRO</strain>
    </source>
</reference>
<keyword evidence="3" id="KW-1185">Reference proteome</keyword>
<accession>A0AAG5D7R5</accession>
<feature type="region of interest" description="Disordered" evidence="1">
    <location>
        <begin position="1"/>
        <end position="67"/>
    </location>
</feature>
<dbReference type="Proteomes" id="UP000075880">
    <property type="component" value="Unassembled WGS sequence"/>
</dbReference>
<organism evidence="2 3">
    <name type="scientific">Anopheles atroparvus</name>
    <name type="common">European mosquito</name>
    <dbReference type="NCBI Taxonomy" id="41427"/>
    <lineage>
        <taxon>Eukaryota</taxon>
        <taxon>Metazoa</taxon>
        <taxon>Ecdysozoa</taxon>
        <taxon>Arthropoda</taxon>
        <taxon>Hexapoda</taxon>
        <taxon>Insecta</taxon>
        <taxon>Pterygota</taxon>
        <taxon>Neoptera</taxon>
        <taxon>Endopterygota</taxon>
        <taxon>Diptera</taxon>
        <taxon>Nematocera</taxon>
        <taxon>Culicoidea</taxon>
        <taxon>Culicidae</taxon>
        <taxon>Anophelinae</taxon>
        <taxon>Anopheles</taxon>
    </lineage>
</organism>